<evidence type="ECO:0000256" key="3">
    <source>
        <dbReference type="ARBA" id="ARBA00023237"/>
    </source>
</evidence>
<keyword evidence="3" id="KW-0998">Cell outer membrane</keyword>
<comment type="subcellular location">
    <subcellularLocation>
        <location evidence="1">Cell outer membrane</location>
    </subcellularLocation>
</comment>
<dbReference type="EMBL" id="CP051298">
    <property type="protein sequence ID" value="QKD42334.1"/>
    <property type="molecule type" value="Genomic_DNA"/>
</dbReference>
<name>A0A858ZNM8_9BURK</name>
<proteinExistence type="predicted"/>
<reference evidence="4 5" key="1">
    <citation type="submission" date="2020-05" db="EMBL/GenBank/DDBJ databases">
        <title>Complete genome sequence of Alicycliphilus denitrificans DP3.</title>
        <authorList>
            <person name="Chen X."/>
        </authorList>
    </citation>
    <scope>NUCLEOTIDE SEQUENCE [LARGE SCALE GENOMIC DNA]</scope>
    <source>
        <strain evidence="4 5">DP3</strain>
    </source>
</reference>
<evidence type="ECO:0000313" key="5">
    <source>
        <dbReference type="Proteomes" id="UP000500755"/>
    </source>
</evidence>
<accession>A0A858ZNM8</accession>
<evidence type="ECO:0000256" key="2">
    <source>
        <dbReference type="ARBA" id="ARBA00023136"/>
    </source>
</evidence>
<evidence type="ECO:0000313" key="4">
    <source>
        <dbReference type="EMBL" id="QKD42334.1"/>
    </source>
</evidence>
<dbReference type="GO" id="GO:0009279">
    <property type="term" value="C:cell outer membrane"/>
    <property type="evidence" value="ECO:0007669"/>
    <property type="project" value="UniProtKB-SubCell"/>
</dbReference>
<dbReference type="Proteomes" id="UP000500755">
    <property type="component" value="Chromosome"/>
</dbReference>
<evidence type="ECO:0000256" key="1">
    <source>
        <dbReference type="ARBA" id="ARBA00004442"/>
    </source>
</evidence>
<sequence length="171" mass="18545">MDGVPTSSLLNHYSENMAMYDRVENRHDSVYTYLNGMLQRDGSGTSLLPTRFKGTPRQHNLDVCLTGAFSLFGRRHEVIGGLALSQLRDAGPSYGGWQYDYSASAVDSIADLFAYGGGNAAPTFGASGHSSSIAVFHLKQDNLAVWQAQYPGSYGFYGAPRNLVAGLKYAF</sequence>
<evidence type="ECO:0008006" key="6">
    <source>
        <dbReference type="Google" id="ProtNLM"/>
    </source>
</evidence>
<dbReference type="InterPro" id="IPR036942">
    <property type="entry name" value="Beta-barrel_TonB_sf"/>
</dbReference>
<organism evidence="4 5">
    <name type="scientific">Alicycliphilus denitrificans</name>
    <dbReference type="NCBI Taxonomy" id="179636"/>
    <lineage>
        <taxon>Bacteria</taxon>
        <taxon>Pseudomonadati</taxon>
        <taxon>Pseudomonadota</taxon>
        <taxon>Betaproteobacteria</taxon>
        <taxon>Burkholderiales</taxon>
        <taxon>Comamonadaceae</taxon>
        <taxon>Alicycliphilus</taxon>
    </lineage>
</organism>
<gene>
    <name evidence="4" type="ORF">HF896_01330</name>
</gene>
<dbReference type="AlphaFoldDB" id="A0A858ZNM8"/>
<keyword evidence="2" id="KW-0472">Membrane</keyword>
<dbReference type="Gene3D" id="2.40.170.20">
    <property type="entry name" value="TonB-dependent receptor, beta-barrel domain"/>
    <property type="match status" value="1"/>
</dbReference>
<protein>
    <recommendedName>
        <fullName evidence="6">TonB-dependent receptor</fullName>
    </recommendedName>
</protein>